<dbReference type="EMBL" id="JMTB01000044">
    <property type="protein sequence ID" value="KFC09035.1"/>
    <property type="molecule type" value="Genomic_DNA"/>
</dbReference>
<accession>A0A085AFP0</accession>
<dbReference type="Proteomes" id="UP000028630">
    <property type="component" value="Unassembled WGS sequence"/>
</dbReference>
<name>A0A085AFP0_9ENTR</name>
<organism evidence="1 2">
    <name type="scientific">Trabulsiella guamensis ATCC 49490</name>
    <dbReference type="NCBI Taxonomy" id="1005994"/>
    <lineage>
        <taxon>Bacteria</taxon>
        <taxon>Pseudomonadati</taxon>
        <taxon>Pseudomonadota</taxon>
        <taxon>Gammaproteobacteria</taxon>
        <taxon>Enterobacterales</taxon>
        <taxon>Enterobacteriaceae</taxon>
        <taxon>Trabulsiella</taxon>
    </lineage>
</organism>
<comment type="caution">
    <text evidence="1">The sequence shown here is derived from an EMBL/GenBank/DDBJ whole genome shotgun (WGS) entry which is preliminary data.</text>
</comment>
<dbReference type="AlphaFoldDB" id="A0A085AFP0"/>
<proteinExistence type="predicted"/>
<reference evidence="2" key="1">
    <citation type="submission" date="2014-05" db="EMBL/GenBank/DDBJ databases">
        <title>ATOL: Assembling a taxonomically balanced genome-scale reconstruction of the evolutionary history of the Enterobacteriaceae.</title>
        <authorList>
            <person name="Plunkett G. III"/>
            <person name="Neeno-Eckwall E.C."/>
            <person name="Glasner J.D."/>
            <person name="Perna N.T."/>
        </authorList>
    </citation>
    <scope>NUCLEOTIDE SEQUENCE [LARGE SCALE GENOMIC DNA]</scope>
    <source>
        <strain evidence="2">ATCC 49490</strain>
    </source>
</reference>
<gene>
    <name evidence="1" type="ORF">GTGU_01227</name>
</gene>
<keyword evidence="2" id="KW-1185">Reference proteome</keyword>
<dbReference type="OrthoDB" id="9805698at2"/>
<evidence type="ECO:0000313" key="2">
    <source>
        <dbReference type="Proteomes" id="UP000028630"/>
    </source>
</evidence>
<protein>
    <submittedName>
        <fullName evidence="1">Uncharacterized protein</fullName>
    </submittedName>
</protein>
<sequence>MEFNNVFDSAIASADAAIMECMSSPFGLVLRTGDILNIKAIYDTELASAPGKKDVASPRTIDVSLEHGALTVLGQRIDRNLIAGAVVNTPQGEKAVGGVLYPDATTTLIVLTVKGGDQLPAGGGERFLKDE</sequence>
<evidence type="ECO:0000313" key="1">
    <source>
        <dbReference type="EMBL" id="KFC09035.1"/>
    </source>
</evidence>
<dbReference type="RefSeq" id="WP_156964075.1">
    <property type="nucleotide sequence ID" value="NZ_JMTB01000044.1"/>
</dbReference>